<dbReference type="RefSeq" id="WP_047874383.1">
    <property type="nucleotide sequence ID" value="NZ_BMYC01000012.1"/>
</dbReference>
<dbReference type="InterPro" id="IPR004097">
    <property type="entry name" value="DHHA2"/>
</dbReference>
<dbReference type="EMBL" id="LDOV01000019">
    <property type="protein sequence ID" value="KLV00860.1"/>
    <property type="molecule type" value="Genomic_DNA"/>
</dbReference>
<dbReference type="InterPro" id="IPR038222">
    <property type="entry name" value="DHHA2_dom_sf"/>
</dbReference>
<keyword evidence="8" id="KW-0732">Signal</keyword>
<dbReference type="GO" id="GO:0005737">
    <property type="term" value="C:cytoplasm"/>
    <property type="evidence" value="ECO:0007669"/>
    <property type="project" value="InterPro"/>
</dbReference>
<evidence type="ECO:0000256" key="7">
    <source>
        <dbReference type="ARBA" id="ARBA00047820"/>
    </source>
</evidence>
<gene>
    <name evidence="10" type="ORF">ABT58_10615</name>
</gene>
<evidence type="ECO:0000256" key="8">
    <source>
        <dbReference type="SAM" id="SignalP"/>
    </source>
</evidence>
<dbReference type="AlphaFoldDB" id="A0A0J1GMA0"/>
<dbReference type="Gene3D" id="3.10.310.20">
    <property type="entry name" value="DHHA2 domain"/>
    <property type="match status" value="1"/>
</dbReference>
<dbReference type="Pfam" id="PF01368">
    <property type="entry name" value="DHH"/>
    <property type="match status" value="1"/>
</dbReference>
<evidence type="ECO:0000256" key="6">
    <source>
        <dbReference type="ARBA" id="ARBA00032535"/>
    </source>
</evidence>
<keyword evidence="3" id="KW-0479">Metal-binding</keyword>
<dbReference type="Proteomes" id="UP000036426">
    <property type="component" value="Unassembled WGS sequence"/>
</dbReference>
<evidence type="ECO:0000256" key="3">
    <source>
        <dbReference type="ARBA" id="ARBA00022723"/>
    </source>
</evidence>
<evidence type="ECO:0000256" key="5">
    <source>
        <dbReference type="ARBA" id="ARBA00023211"/>
    </source>
</evidence>
<feature type="chain" id="PRO_5005251745" description="inorganic diphosphatase" evidence="8">
    <location>
        <begin position="20"/>
        <end position="339"/>
    </location>
</feature>
<dbReference type="SMART" id="SM01131">
    <property type="entry name" value="DHHA2"/>
    <property type="match status" value="1"/>
</dbReference>
<evidence type="ECO:0000256" key="1">
    <source>
        <dbReference type="ARBA" id="ARBA00001936"/>
    </source>
</evidence>
<organism evidence="10 11">
    <name type="scientific">Photobacterium aphoticum</name>
    <dbReference type="NCBI Taxonomy" id="754436"/>
    <lineage>
        <taxon>Bacteria</taxon>
        <taxon>Pseudomonadati</taxon>
        <taxon>Pseudomonadota</taxon>
        <taxon>Gammaproteobacteria</taxon>
        <taxon>Vibrionales</taxon>
        <taxon>Vibrionaceae</taxon>
        <taxon>Photobacterium</taxon>
    </lineage>
</organism>
<dbReference type="OrthoDB" id="9766150at2"/>
<protein>
    <recommendedName>
        <fullName evidence="2">inorganic diphosphatase</fullName>
        <ecNumber evidence="2">3.6.1.1</ecNumber>
    </recommendedName>
    <alternativeName>
        <fullName evidence="6">Pyrophosphate phospho-hydrolase</fullName>
    </alternativeName>
</protein>
<dbReference type="GO" id="GO:0046872">
    <property type="term" value="F:metal ion binding"/>
    <property type="evidence" value="ECO:0007669"/>
    <property type="project" value="UniProtKB-KW"/>
</dbReference>
<feature type="domain" description="DHHA2" evidence="9">
    <location>
        <begin position="209"/>
        <end position="336"/>
    </location>
</feature>
<dbReference type="InterPro" id="IPR001667">
    <property type="entry name" value="DDH_dom"/>
</dbReference>
<dbReference type="GO" id="GO:0004427">
    <property type="term" value="F:inorganic diphosphate phosphatase activity"/>
    <property type="evidence" value="ECO:0007669"/>
    <property type="project" value="UniProtKB-EC"/>
</dbReference>
<evidence type="ECO:0000256" key="4">
    <source>
        <dbReference type="ARBA" id="ARBA00022801"/>
    </source>
</evidence>
<evidence type="ECO:0000313" key="11">
    <source>
        <dbReference type="Proteomes" id="UP000036426"/>
    </source>
</evidence>
<keyword evidence="11" id="KW-1185">Reference proteome</keyword>
<comment type="catalytic activity">
    <reaction evidence="7">
        <text>diphosphate + H2O = 2 phosphate + H(+)</text>
        <dbReference type="Rhea" id="RHEA:24576"/>
        <dbReference type="ChEBI" id="CHEBI:15377"/>
        <dbReference type="ChEBI" id="CHEBI:15378"/>
        <dbReference type="ChEBI" id="CHEBI:33019"/>
        <dbReference type="ChEBI" id="CHEBI:43474"/>
        <dbReference type="EC" id="3.6.1.1"/>
    </reaction>
</comment>
<dbReference type="EC" id="3.6.1.1" evidence="2"/>
<evidence type="ECO:0000313" key="10">
    <source>
        <dbReference type="EMBL" id="KLV00860.1"/>
    </source>
</evidence>
<accession>A0A0J1GMA0</accession>
<feature type="signal peptide" evidence="8">
    <location>
        <begin position="1"/>
        <end position="19"/>
    </location>
</feature>
<keyword evidence="4" id="KW-0378">Hydrolase</keyword>
<dbReference type="InterPro" id="IPR038763">
    <property type="entry name" value="DHH_sf"/>
</dbReference>
<proteinExistence type="predicted"/>
<comment type="cofactor">
    <cofactor evidence="1">
        <name>Mn(2+)</name>
        <dbReference type="ChEBI" id="CHEBI:29035"/>
    </cofactor>
</comment>
<dbReference type="PANTHER" id="PTHR12112:SF22">
    <property type="entry name" value="MANGANESE-DEPENDENT INORGANIC PYROPHOSPHATASE-RELATED"/>
    <property type="match status" value="1"/>
</dbReference>
<keyword evidence="5" id="KW-0464">Manganese</keyword>
<dbReference type="SUPFAM" id="SSF64182">
    <property type="entry name" value="DHH phosphoesterases"/>
    <property type="match status" value="1"/>
</dbReference>
<evidence type="ECO:0000259" key="9">
    <source>
        <dbReference type="SMART" id="SM01131"/>
    </source>
</evidence>
<comment type="caution">
    <text evidence="10">The sequence shown here is derived from an EMBL/GenBank/DDBJ whole genome shotgun (WGS) entry which is preliminary data.</text>
</comment>
<sequence length="339" mass="36309">MKLSHLALLISVISAPTMAFELSAPKANQTNNTDNLVWTGHMSPDTDTVTSAIAAAHIYGGTAAVPEAINPESQFVLDYCKTAAPVALNSVKIGAVGLVDFNQKTQLHASVNEKDVVAIVDHHAIGGNPVNLTQVAAIDIRPWGSAATILADRAEKLNVTLPANIACTTLGGILSDTVVFSSPTTTEFDRQYAEKLAKVAGIKDIKAFGEKMLEAKSDLSKVSAEDILTLDYKNFGYGGKKVGIGVAETLTAQQLLDRKPEFIKAMKAYKKEAGLDHLFFAVIDTKHKKGNLLWIDSADQKVAQAAFKGKNTEEWLVLDGVTSRKRQIGPAVQKAIEAK</sequence>
<name>A0A0J1GMA0_9GAMM</name>
<evidence type="ECO:0000256" key="2">
    <source>
        <dbReference type="ARBA" id="ARBA00012146"/>
    </source>
</evidence>
<dbReference type="Gene3D" id="3.90.1640.10">
    <property type="entry name" value="inorganic pyrophosphatase (n-terminal core)"/>
    <property type="match status" value="1"/>
</dbReference>
<dbReference type="Pfam" id="PF02833">
    <property type="entry name" value="DHHA2"/>
    <property type="match status" value="1"/>
</dbReference>
<reference evidence="10 11" key="1">
    <citation type="submission" date="2015-05" db="EMBL/GenBank/DDBJ databases">
        <title>Photobacterium galathea sp. nov.</title>
        <authorList>
            <person name="Machado H."/>
            <person name="Gram L."/>
        </authorList>
    </citation>
    <scope>NUCLEOTIDE SEQUENCE [LARGE SCALE GENOMIC DNA]</scope>
    <source>
        <strain evidence="10 11">DSM 25995</strain>
    </source>
</reference>
<dbReference type="PANTHER" id="PTHR12112">
    <property type="entry name" value="BNIP - RELATED"/>
    <property type="match status" value="1"/>
</dbReference>
<dbReference type="NCBIfam" id="NF003877">
    <property type="entry name" value="PRK05427.1"/>
    <property type="match status" value="1"/>
</dbReference>
<dbReference type="PATRIC" id="fig|754436.4.peg.2251"/>